<protein>
    <submittedName>
        <fullName evidence="1">DUF1840 family protein</fullName>
    </submittedName>
</protein>
<dbReference type="Proteomes" id="UP000425817">
    <property type="component" value="Chromosome"/>
</dbReference>
<dbReference type="AlphaFoldDB" id="A0A6I6HNK9"/>
<dbReference type="RefSeq" id="WP_157616310.1">
    <property type="nucleotide sequence ID" value="NZ_CP046622.1"/>
</dbReference>
<evidence type="ECO:0000313" key="1">
    <source>
        <dbReference type="EMBL" id="QGW84581.1"/>
    </source>
</evidence>
<sequence>MLYKFQSRATSSFEMLEVHARQLLDIVGKPAAPQGIITVEQIPAAIAAIESALAREANNAPHNHDDHVVEGHANDAEKQHVSLHQRAAPLLRMLRDSLAEEKDVTWST</sequence>
<dbReference type="InterPro" id="IPR014991">
    <property type="entry name" value="DUF1840"/>
</dbReference>
<proteinExistence type="predicted"/>
<reference evidence="1 2" key="1">
    <citation type="submission" date="2019-12" db="EMBL/GenBank/DDBJ databases">
        <title>Hybrid Genome Assemblies of two High G+C Isolates from Undergraduate Microbiology Courses.</title>
        <authorList>
            <person name="Ne Ville C.J."/>
            <person name="Enright D."/>
            <person name="Hernandez I."/>
            <person name="Dodsworth J."/>
            <person name="Orwin P.M."/>
        </authorList>
    </citation>
    <scope>NUCLEOTIDE SEQUENCE [LARGE SCALE GENOMIC DNA]</scope>
    <source>
        <strain evidence="1 2">CSUSB</strain>
    </source>
</reference>
<dbReference type="OrthoDB" id="5296629at2"/>
<gene>
    <name evidence="1" type="ORF">GOQ09_24725</name>
</gene>
<dbReference type="EMBL" id="CP046622">
    <property type="protein sequence ID" value="QGW84581.1"/>
    <property type="molecule type" value="Genomic_DNA"/>
</dbReference>
<accession>A0A6I6HNK9</accession>
<name>A0A6I6HNK9_VARPD</name>
<evidence type="ECO:0000313" key="2">
    <source>
        <dbReference type="Proteomes" id="UP000425817"/>
    </source>
</evidence>
<organism evidence="1 2">
    <name type="scientific">Variovorax paradoxus</name>
    <dbReference type="NCBI Taxonomy" id="34073"/>
    <lineage>
        <taxon>Bacteria</taxon>
        <taxon>Pseudomonadati</taxon>
        <taxon>Pseudomonadota</taxon>
        <taxon>Betaproteobacteria</taxon>
        <taxon>Burkholderiales</taxon>
        <taxon>Comamonadaceae</taxon>
        <taxon>Variovorax</taxon>
    </lineage>
</organism>
<dbReference type="Pfam" id="PF08895">
    <property type="entry name" value="DUF1840"/>
    <property type="match status" value="1"/>
</dbReference>